<evidence type="ECO:0000256" key="1">
    <source>
        <dbReference type="ARBA" id="ARBA00004651"/>
    </source>
</evidence>
<evidence type="ECO:0000256" key="3">
    <source>
        <dbReference type="ARBA" id="ARBA00022692"/>
    </source>
</evidence>
<evidence type="ECO:0000313" key="8">
    <source>
        <dbReference type="Proteomes" id="UP000321720"/>
    </source>
</evidence>
<evidence type="ECO:0000256" key="6">
    <source>
        <dbReference type="SAM" id="Phobius"/>
    </source>
</evidence>
<proteinExistence type="predicted"/>
<feature type="transmembrane region" description="Helical" evidence="6">
    <location>
        <begin position="76"/>
        <end position="98"/>
    </location>
</feature>
<dbReference type="RefSeq" id="WP_186812560.1">
    <property type="nucleotide sequence ID" value="NZ_BJWG01000002.1"/>
</dbReference>
<dbReference type="EMBL" id="BJWG01000002">
    <property type="protein sequence ID" value="GEL93959.1"/>
    <property type="molecule type" value="Genomic_DNA"/>
</dbReference>
<keyword evidence="3 6" id="KW-0812">Transmembrane</keyword>
<dbReference type="Pfam" id="PF01810">
    <property type="entry name" value="LysE"/>
    <property type="match status" value="1"/>
</dbReference>
<feature type="transmembrane region" description="Helical" evidence="6">
    <location>
        <begin position="40"/>
        <end position="64"/>
    </location>
</feature>
<dbReference type="InterPro" id="IPR001123">
    <property type="entry name" value="LeuE-type"/>
</dbReference>
<keyword evidence="5 6" id="KW-0472">Membrane</keyword>
<comment type="caution">
    <text evidence="7">The sequence shown here is derived from an EMBL/GenBank/DDBJ whole genome shotgun (WGS) entry which is preliminary data.</text>
</comment>
<keyword evidence="2" id="KW-1003">Cell membrane</keyword>
<dbReference type="Proteomes" id="UP000321720">
    <property type="component" value="Unassembled WGS sequence"/>
</dbReference>
<dbReference type="GO" id="GO:0015171">
    <property type="term" value="F:amino acid transmembrane transporter activity"/>
    <property type="evidence" value="ECO:0007669"/>
    <property type="project" value="TreeGrafter"/>
</dbReference>
<gene>
    <name evidence="7" type="ORF">CCO02nite_06170</name>
</gene>
<comment type="subcellular location">
    <subcellularLocation>
        <location evidence="1">Cell membrane</location>
        <topology evidence="1">Multi-pass membrane protein</topology>
    </subcellularLocation>
</comment>
<organism evidence="7 8">
    <name type="scientific">Cellulomonas composti</name>
    <dbReference type="NCBI Taxonomy" id="266130"/>
    <lineage>
        <taxon>Bacteria</taxon>
        <taxon>Bacillati</taxon>
        <taxon>Actinomycetota</taxon>
        <taxon>Actinomycetes</taxon>
        <taxon>Micrococcales</taxon>
        <taxon>Cellulomonadaceae</taxon>
        <taxon>Cellulomonas</taxon>
    </lineage>
</organism>
<feature type="transmembrane region" description="Helical" evidence="6">
    <location>
        <begin position="199"/>
        <end position="217"/>
    </location>
</feature>
<dbReference type="AlphaFoldDB" id="A0A511J8A8"/>
<name>A0A511J8A8_9CELL</name>
<evidence type="ECO:0000256" key="4">
    <source>
        <dbReference type="ARBA" id="ARBA00022989"/>
    </source>
</evidence>
<sequence>MSDETARALVLGLTAGLAVAMPLGPVGVLLLREALLRGRLVALAAGAGVATVDAGYAVVAVAAGVPLTRLAADRLAVLRVAGAAVLVVVGLVLLAGWWRTRRPGADALSDEGAPQPGGAWRAYARFVGLTAVNPATALVFATVAVGLVAGLGDSGARLPAELAVAFVGGVLVASAAWQSVLALVGAWAGDRLDARVRAWVTPVGGLLVVGLGLAVLAG</sequence>
<keyword evidence="8" id="KW-1185">Reference proteome</keyword>
<dbReference type="GO" id="GO:0005886">
    <property type="term" value="C:plasma membrane"/>
    <property type="evidence" value="ECO:0007669"/>
    <property type="project" value="UniProtKB-SubCell"/>
</dbReference>
<protein>
    <recommendedName>
        <fullName evidence="9">Lysine transporter LysE</fullName>
    </recommendedName>
</protein>
<dbReference type="PANTHER" id="PTHR30086:SF20">
    <property type="entry name" value="ARGININE EXPORTER PROTEIN ARGO-RELATED"/>
    <property type="match status" value="1"/>
</dbReference>
<feature type="transmembrane region" description="Helical" evidence="6">
    <location>
        <begin position="6"/>
        <end position="31"/>
    </location>
</feature>
<evidence type="ECO:0000313" key="7">
    <source>
        <dbReference type="EMBL" id="GEL93959.1"/>
    </source>
</evidence>
<keyword evidence="4 6" id="KW-1133">Transmembrane helix</keyword>
<evidence type="ECO:0008006" key="9">
    <source>
        <dbReference type="Google" id="ProtNLM"/>
    </source>
</evidence>
<dbReference type="PANTHER" id="PTHR30086">
    <property type="entry name" value="ARGININE EXPORTER PROTEIN ARGO"/>
    <property type="match status" value="1"/>
</dbReference>
<evidence type="ECO:0000256" key="2">
    <source>
        <dbReference type="ARBA" id="ARBA00022475"/>
    </source>
</evidence>
<feature type="transmembrane region" description="Helical" evidence="6">
    <location>
        <begin position="163"/>
        <end position="187"/>
    </location>
</feature>
<accession>A0A511J8A8</accession>
<feature type="transmembrane region" description="Helical" evidence="6">
    <location>
        <begin position="126"/>
        <end position="151"/>
    </location>
</feature>
<reference evidence="7 8" key="1">
    <citation type="submission" date="2019-07" db="EMBL/GenBank/DDBJ databases">
        <title>Whole genome shotgun sequence of Cellulomonas composti NBRC 100758.</title>
        <authorList>
            <person name="Hosoyama A."/>
            <person name="Uohara A."/>
            <person name="Ohji S."/>
            <person name="Ichikawa N."/>
        </authorList>
    </citation>
    <scope>NUCLEOTIDE SEQUENCE [LARGE SCALE GENOMIC DNA]</scope>
    <source>
        <strain evidence="7 8">NBRC 100758</strain>
    </source>
</reference>
<evidence type="ECO:0000256" key="5">
    <source>
        <dbReference type="ARBA" id="ARBA00023136"/>
    </source>
</evidence>